<accession>A0A6S6QX14</accession>
<feature type="region of interest" description="Disordered" evidence="1">
    <location>
        <begin position="61"/>
        <end position="115"/>
    </location>
</feature>
<reference evidence="2 3" key="1">
    <citation type="submission" date="2020-08" db="EMBL/GenBank/DDBJ databases">
        <title>Genome sequence of Rhizobiales bacterium strain IZ6.</title>
        <authorList>
            <person name="Nakai R."/>
            <person name="Naganuma T."/>
        </authorList>
    </citation>
    <scope>NUCLEOTIDE SEQUENCE [LARGE SCALE GENOMIC DNA]</scope>
    <source>
        <strain evidence="2 3">IZ6</strain>
    </source>
</reference>
<sequence length="115" mass="12248">MGVQIGGFRQAGNLILRQQIEDKAEPHFLKKRKAYEPKTPDLDQAFKGLGRAGEEGAVPQLEGHPVVGDEAGLDPIEGGAVDQNMSSPGFAGARGAADQKADPAETYAARVDRRH</sequence>
<dbReference type="AlphaFoldDB" id="A0A6S6QX14"/>
<gene>
    <name evidence="2" type="ORF">IZ6_28400</name>
</gene>
<organism evidence="2 3">
    <name type="scientific">Terrihabitans soli</name>
    <dbReference type="NCBI Taxonomy" id="708113"/>
    <lineage>
        <taxon>Bacteria</taxon>
        <taxon>Pseudomonadati</taxon>
        <taxon>Pseudomonadota</taxon>
        <taxon>Alphaproteobacteria</taxon>
        <taxon>Hyphomicrobiales</taxon>
        <taxon>Terrihabitans</taxon>
    </lineage>
</organism>
<proteinExistence type="predicted"/>
<dbReference type="KEGG" id="tso:IZ6_28400"/>
<dbReference type="Proteomes" id="UP000515317">
    <property type="component" value="Chromosome"/>
</dbReference>
<evidence type="ECO:0000313" key="3">
    <source>
        <dbReference type="Proteomes" id="UP000515317"/>
    </source>
</evidence>
<protein>
    <submittedName>
        <fullName evidence="2">Uncharacterized protein</fullName>
    </submittedName>
</protein>
<name>A0A6S6QX14_9HYPH</name>
<evidence type="ECO:0000313" key="2">
    <source>
        <dbReference type="EMBL" id="BCJ92105.1"/>
    </source>
</evidence>
<dbReference type="EMBL" id="AP023361">
    <property type="protein sequence ID" value="BCJ92105.1"/>
    <property type="molecule type" value="Genomic_DNA"/>
</dbReference>
<keyword evidence="3" id="KW-1185">Reference proteome</keyword>
<evidence type="ECO:0000256" key="1">
    <source>
        <dbReference type="SAM" id="MobiDB-lite"/>
    </source>
</evidence>